<dbReference type="EMBL" id="CP030118">
    <property type="protein sequence ID" value="QDL10587.1"/>
    <property type="molecule type" value="Genomic_DNA"/>
</dbReference>
<evidence type="ECO:0000313" key="1">
    <source>
        <dbReference type="EMBL" id="QDL10587.1"/>
    </source>
</evidence>
<evidence type="ECO:0000313" key="2">
    <source>
        <dbReference type="Proteomes" id="UP000503129"/>
    </source>
</evidence>
<keyword evidence="2" id="KW-1185">Reference proteome</keyword>
<accession>A0A856MMZ7</accession>
<reference evidence="1 2" key="1">
    <citation type="submission" date="2018-06" db="EMBL/GenBank/DDBJ databases">
        <title>Comparative genomics of Brasilonema spp. strains.</title>
        <authorList>
            <person name="Alvarenga D.O."/>
            <person name="Fiore M.F."/>
            <person name="Varani A.M."/>
        </authorList>
    </citation>
    <scope>NUCLEOTIDE SEQUENCE [LARGE SCALE GENOMIC DNA]</scope>
    <source>
        <strain evidence="1 2">CENA114</strain>
    </source>
</reference>
<sequence>MDWGINESETKIVLEDALVIDDAPRGKQPISKSYHRKTAKCNGLQSIMKTIKQFKIFKSSKVQCE</sequence>
<protein>
    <submittedName>
        <fullName evidence="1">Uncharacterized protein</fullName>
    </submittedName>
</protein>
<name>A0A856MMZ7_9CYAN</name>
<dbReference type="AlphaFoldDB" id="A0A856MMZ7"/>
<dbReference type="Proteomes" id="UP000503129">
    <property type="component" value="Chromosome"/>
</dbReference>
<proteinExistence type="predicted"/>
<dbReference type="KEGG" id="bsen:DP114_24210"/>
<gene>
    <name evidence="1" type="ORF">DP114_24210</name>
</gene>
<organism evidence="1 2">
    <name type="scientific">Brasilonema sennae CENA114</name>
    <dbReference type="NCBI Taxonomy" id="415709"/>
    <lineage>
        <taxon>Bacteria</taxon>
        <taxon>Bacillati</taxon>
        <taxon>Cyanobacteriota</taxon>
        <taxon>Cyanophyceae</taxon>
        <taxon>Nostocales</taxon>
        <taxon>Scytonemataceae</taxon>
        <taxon>Brasilonema</taxon>
        <taxon>Bromeliae group (in: Brasilonema)</taxon>
    </lineage>
</organism>